<keyword evidence="1" id="KW-0812">Transmembrane</keyword>
<dbReference type="RefSeq" id="WP_146789921.1">
    <property type="nucleotide sequence ID" value="NZ_BAABIO010000003.1"/>
</dbReference>
<dbReference type="EMBL" id="CP042433">
    <property type="protein sequence ID" value="QEC57514.1"/>
    <property type="molecule type" value="Genomic_DNA"/>
</dbReference>
<dbReference type="Proteomes" id="UP000321204">
    <property type="component" value="Chromosome"/>
</dbReference>
<keyword evidence="4" id="KW-1185">Reference proteome</keyword>
<evidence type="ECO:0000256" key="1">
    <source>
        <dbReference type="SAM" id="Phobius"/>
    </source>
</evidence>
<dbReference type="PANTHER" id="PTHR34220">
    <property type="entry name" value="SENSOR HISTIDINE KINASE YPDA"/>
    <property type="match status" value="1"/>
</dbReference>
<dbReference type="GO" id="GO:0016020">
    <property type="term" value="C:membrane"/>
    <property type="evidence" value="ECO:0007669"/>
    <property type="project" value="InterPro"/>
</dbReference>
<dbReference type="InterPro" id="IPR010559">
    <property type="entry name" value="Sig_transdc_His_kin_internal"/>
</dbReference>
<dbReference type="GO" id="GO:0000155">
    <property type="term" value="F:phosphorelay sensor kinase activity"/>
    <property type="evidence" value="ECO:0007669"/>
    <property type="project" value="InterPro"/>
</dbReference>
<keyword evidence="1" id="KW-1133">Transmembrane helix</keyword>
<dbReference type="AlphaFoldDB" id="A0A5B8ULG7"/>
<evidence type="ECO:0000313" key="4">
    <source>
        <dbReference type="Proteomes" id="UP000321204"/>
    </source>
</evidence>
<dbReference type="Pfam" id="PF06580">
    <property type="entry name" value="His_kinase"/>
    <property type="match status" value="1"/>
</dbReference>
<feature type="domain" description="Signal transduction histidine kinase internal region" evidence="2">
    <location>
        <begin position="171"/>
        <end position="249"/>
    </location>
</feature>
<keyword evidence="1" id="KW-0472">Membrane</keyword>
<feature type="transmembrane region" description="Helical" evidence="1">
    <location>
        <begin position="128"/>
        <end position="150"/>
    </location>
</feature>
<accession>A0A5B8ULG7</accession>
<dbReference type="KEGG" id="fgg:FSB75_16935"/>
<proteinExistence type="predicted"/>
<dbReference type="InterPro" id="IPR050640">
    <property type="entry name" value="Bact_2-comp_sensor_kinase"/>
</dbReference>
<sequence length="350" mass="41375">MKTKPFYKSVHFLFIGSGLLLNFLLMVMYSYINNGKPFIPLYAFGEFYTQGWPIMLQTFVILYLLYYTIKYFNKKYSYNPNGFERFLREMLFMLLVGFCIMEAFRWVFMTYMVVPEDDPAFLERKLKMILTIDLTFLIVIYAFMTSFRIFRYLQQKNIEVARWQREYTQSQFEAVKNQLNPHFLFNSLNALSSLVYVDADLAETFIEKLSKSYRYLLEQRSKETVPLKEELQFLDSFLYLTEQRFGKKLQVKLENIAANGYEVPPHTLLIVMEHILQNNGMSAAKPLRILVARKEGKLLVEYSDQPKNEAPEQSPQFAYLQEQFRFLKGEEISSAVGDKTVQLTIPLIKK</sequence>
<feature type="transmembrane region" description="Helical" evidence="1">
    <location>
        <begin position="52"/>
        <end position="69"/>
    </location>
</feature>
<feature type="transmembrane region" description="Helical" evidence="1">
    <location>
        <begin position="12"/>
        <end position="32"/>
    </location>
</feature>
<evidence type="ECO:0000259" key="2">
    <source>
        <dbReference type="Pfam" id="PF06580"/>
    </source>
</evidence>
<dbReference type="PANTHER" id="PTHR34220:SF7">
    <property type="entry name" value="SENSOR HISTIDINE KINASE YPDA"/>
    <property type="match status" value="1"/>
</dbReference>
<organism evidence="3 4">
    <name type="scientific">Flavisolibacter ginsenosidimutans</name>
    <dbReference type="NCBI Taxonomy" id="661481"/>
    <lineage>
        <taxon>Bacteria</taxon>
        <taxon>Pseudomonadati</taxon>
        <taxon>Bacteroidota</taxon>
        <taxon>Chitinophagia</taxon>
        <taxon>Chitinophagales</taxon>
        <taxon>Chitinophagaceae</taxon>
        <taxon>Flavisolibacter</taxon>
    </lineage>
</organism>
<evidence type="ECO:0000313" key="3">
    <source>
        <dbReference type="EMBL" id="QEC57514.1"/>
    </source>
</evidence>
<feature type="transmembrane region" description="Helical" evidence="1">
    <location>
        <begin position="90"/>
        <end position="108"/>
    </location>
</feature>
<reference evidence="3 4" key="1">
    <citation type="journal article" date="2015" name="Int. J. Syst. Evol. Microbiol.">
        <title>Flavisolibacter ginsenosidimutans sp. nov., with ginsenoside-converting activity isolated from soil used for cultivating ginseng.</title>
        <authorList>
            <person name="Zhao Y."/>
            <person name="Liu Q."/>
            <person name="Kang M.S."/>
            <person name="Jin F."/>
            <person name="Yu H."/>
            <person name="Im W.T."/>
        </authorList>
    </citation>
    <scope>NUCLEOTIDE SEQUENCE [LARGE SCALE GENOMIC DNA]</scope>
    <source>
        <strain evidence="3 4">Gsoil 636</strain>
    </source>
</reference>
<gene>
    <name evidence="3" type="ORF">FSB75_16935</name>
</gene>
<protein>
    <recommendedName>
        <fullName evidence="2">Signal transduction histidine kinase internal region domain-containing protein</fullName>
    </recommendedName>
</protein>
<name>A0A5B8ULG7_9BACT</name>
<dbReference type="OrthoDB" id="927174at2"/>